<comment type="similarity">
    <text evidence="1">Belongs to the short-chain dehydrogenases/reductases (SDR) family.</text>
</comment>
<evidence type="ECO:0008006" key="4">
    <source>
        <dbReference type="Google" id="ProtNLM"/>
    </source>
</evidence>
<dbReference type="PROSITE" id="PS00061">
    <property type="entry name" value="ADH_SHORT"/>
    <property type="match status" value="1"/>
</dbReference>
<dbReference type="CDD" id="cd05233">
    <property type="entry name" value="SDR_c"/>
    <property type="match status" value="1"/>
</dbReference>
<protein>
    <recommendedName>
        <fullName evidence="4">SDR family oxidoreductase</fullName>
    </recommendedName>
</protein>
<gene>
    <name evidence="2" type="ORF">GCM10009799_14750</name>
</gene>
<proteinExistence type="inferred from homology"/>
<dbReference type="RefSeq" id="WP_344161062.1">
    <property type="nucleotide sequence ID" value="NZ_BAAAPC010000005.1"/>
</dbReference>
<dbReference type="InterPro" id="IPR050259">
    <property type="entry name" value="SDR"/>
</dbReference>
<dbReference type="Pfam" id="PF13561">
    <property type="entry name" value="adh_short_C2"/>
    <property type="match status" value="1"/>
</dbReference>
<dbReference type="PRINTS" id="PR00080">
    <property type="entry name" value="SDRFAMILY"/>
</dbReference>
<evidence type="ECO:0000313" key="3">
    <source>
        <dbReference type="Proteomes" id="UP001501585"/>
    </source>
</evidence>
<dbReference type="EMBL" id="BAAAPC010000005">
    <property type="protein sequence ID" value="GAA1989959.1"/>
    <property type="molecule type" value="Genomic_DNA"/>
</dbReference>
<dbReference type="InterPro" id="IPR002347">
    <property type="entry name" value="SDR_fam"/>
</dbReference>
<comment type="caution">
    <text evidence="2">The sequence shown here is derived from an EMBL/GenBank/DDBJ whole genome shotgun (WGS) entry which is preliminary data.</text>
</comment>
<dbReference type="Proteomes" id="UP001501585">
    <property type="component" value="Unassembled WGS sequence"/>
</dbReference>
<dbReference type="SUPFAM" id="SSF51735">
    <property type="entry name" value="NAD(P)-binding Rossmann-fold domains"/>
    <property type="match status" value="1"/>
</dbReference>
<evidence type="ECO:0000256" key="1">
    <source>
        <dbReference type="ARBA" id="ARBA00006484"/>
    </source>
</evidence>
<dbReference type="PANTHER" id="PTHR42879:SF2">
    <property type="entry name" value="3-OXOACYL-[ACYL-CARRIER-PROTEIN] REDUCTASE FABG"/>
    <property type="match status" value="1"/>
</dbReference>
<dbReference type="InterPro" id="IPR036291">
    <property type="entry name" value="NAD(P)-bd_dom_sf"/>
</dbReference>
<dbReference type="PRINTS" id="PR00081">
    <property type="entry name" value="GDHRDH"/>
</dbReference>
<dbReference type="PANTHER" id="PTHR42879">
    <property type="entry name" value="3-OXOACYL-(ACYL-CARRIER-PROTEIN) REDUCTASE"/>
    <property type="match status" value="1"/>
</dbReference>
<organism evidence="2 3">
    <name type="scientific">Nocardiopsis rhodophaea</name>
    <dbReference type="NCBI Taxonomy" id="280238"/>
    <lineage>
        <taxon>Bacteria</taxon>
        <taxon>Bacillati</taxon>
        <taxon>Actinomycetota</taxon>
        <taxon>Actinomycetes</taxon>
        <taxon>Streptosporangiales</taxon>
        <taxon>Nocardiopsidaceae</taxon>
        <taxon>Nocardiopsis</taxon>
    </lineage>
</organism>
<accession>A0ABN2SQR9</accession>
<reference evidence="2 3" key="1">
    <citation type="journal article" date="2019" name="Int. J. Syst. Evol. Microbiol.">
        <title>The Global Catalogue of Microorganisms (GCM) 10K type strain sequencing project: providing services to taxonomists for standard genome sequencing and annotation.</title>
        <authorList>
            <consortium name="The Broad Institute Genomics Platform"/>
            <consortium name="The Broad Institute Genome Sequencing Center for Infectious Disease"/>
            <person name="Wu L."/>
            <person name="Ma J."/>
        </authorList>
    </citation>
    <scope>NUCLEOTIDE SEQUENCE [LARGE SCALE GENOMIC DNA]</scope>
    <source>
        <strain evidence="2 3">JCM 15313</strain>
    </source>
</reference>
<sequence>METSARLAVVSGGGGGIGRALCRELSQRGYEVVAVGRDLRRLRDLEVLIARAADTGPPGHPPVRGVVCDVTDETETERVLSALGPVDVLVNNAGTAESAPLHGTTLRSWREHFAANATSAFLLTRHVVPGMRERGHGRVVFIASIAARAGTPYTAAYAASKHAMLGLARVVSAEVAGTGVTSNTVCPSFVRTPMTERSVRRIAERTGRTPEAARQALADSGPLGRLVEPEEVAAAVGYLVSDAAACVNGQSLVLDGGGIQT</sequence>
<dbReference type="InterPro" id="IPR020904">
    <property type="entry name" value="Sc_DH/Rdtase_CS"/>
</dbReference>
<keyword evidence="3" id="KW-1185">Reference proteome</keyword>
<dbReference type="Gene3D" id="3.40.50.720">
    <property type="entry name" value="NAD(P)-binding Rossmann-like Domain"/>
    <property type="match status" value="1"/>
</dbReference>
<evidence type="ECO:0000313" key="2">
    <source>
        <dbReference type="EMBL" id="GAA1989959.1"/>
    </source>
</evidence>
<name>A0ABN2SQR9_9ACTN</name>